<evidence type="ECO:0000313" key="2">
    <source>
        <dbReference type="EMBL" id="UGS37706.1"/>
    </source>
</evidence>
<dbReference type="Proteomes" id="UP001162834">
    <property type="component" value="Chromosome"/>
</dbReference>
<dbReference type="InterPro" id="IPR002818">
    <property type="entry name" value="DJ-1/PfpI"/>
</dbReference>
<keyword evidence="3" id="KW-1185">Reference proteome</keyword>
<proteinExistence type="predicted"/>
<dbReference type="PANTHER" id="PTHR43130">
    <property type="entry name" value="ARAC-FAMILY TRANSCRIPTIONAL REGULATOR"/>
    <property type="match status" value="1"/>
</dbReference>
<dbReference type="SUPFAM" id="SSF52317">
    <property type="entry name" value="Class I glutamine amidotransferase-like"/>
    <property type="match status" value="1"/>
</dbReference>
<keyword evidence="2" id="KW-0456">Lyase</keyword>
<evidence type="ECO:0000259" key="1">
    <source>
        <dbReference type="Pfam" id="PF01965"/>
    </source>
</evidence>
<protein>
    <submittedName>
        <fullName evidence="2">Isonitrile hydratase</fullName>
        <ecNumber evidence="2">4.2.1.103</ecNumber>
    </submittedName>
</protein>
<gene>
    <name evidence="2" type="primary">inhA_2</name>
    <name evidence="2" type="ORF">DSM104329_04127</name>
</gene>
<dbReference type="Pfam" id="PF01965">
    <property type="entry name" value="DJ-1_PfpI"/>
    <property type="match status" value="1"/>
</dbReference>
<dbReference type="RefSeq" id="WP_259311751.1">
    <property type="nucleotide sequence ID" value="NZ_CP087164.1"/>
</dbReference>
<name>A0A9E6Y0I5_9ACTN</name>
<dbReference type="KEGG" id="sbae:DSM104329_04127"/>
<evidence type="ECO:0000313" key="3">
    <source>
        <dbReference type="Proteomes" id="UP001162834"/>
    </source>
</evidence>
<feature type="domain" description="DJ-1/PfpI" evidence="1">
    <location>
        <begin position="3"/>
        <end position="161"/>
    </location>
</feature>
<dbReference type="GO" id="GO:0006355">
    <property type="term" value="P:regulation of DNA-templated transcription"/>
    <property type="evidence" value="ECO:0007669"/>
    <property type="project" value="TreeGrafter"/>
</dbReference>
<dbReference type="EC" id="4.2.1.103" evidence="2"/>
<dbReference type="AlphaFoldDB" id="A0A9E6Y0I5"/>
<sequence>MDIAIPLYDRFTALDAIGPYEVLSRLPGAQVHWIGHEARPYATDRGLRVVADATLEELPHPDVVVVPGGTGTVSLLEDERLLDWIRTAHETSQWTTSVCTGSLLLGAAGMLEGLRATSHFLYLDRLATFGAQVTDQRVIEQGRIITAAGVSSGIDMALHLASRIAGETIAQAIQLVIEYDPAPPFDAGHPAKVDPEIVELVRRRARVPA</sequence>
<dbReference type="PANTHER" id="PTHR43130:SF2">
    <property type="entry name" value="DJ-1_PFPI DOMAIN-CONTAINING PROTEIN"/>
    <property type="match status" value="1"/>
</dbReference>
<dbReference type="InterPro" id="IPR029062">
    <property type="entry name" value="Class_I_gatase-like"/>
</dbReference>
<dbReference type="InterPro" id="IPR052158">
    <property type="entry name" value="INH-QAR"/>
</dbReference>
<organism evidence="2 3">
    <name type="scientific">Capillimicrobium parvum</name>
    <dbReference type="NCBI Taxonomy" id="2884022"/>
    <lineage>
        <taxon>Bacteria</taxon>
        <taxon>Bacillati</taxon>
        <taxon>Actinomycetota</taxon>
        <taxon>Thermoleophilia</taxon>
        <taxon>Solirubrobacterales</taxon>
        <taxon>Capillimicrobiaceae</taxon>
        <taxon>Capillimicrobium</taxon>
    </lineage>
</organism>
<dbReference type="CDD" id="cd03139">
    <property type="entry name" value="GATase1_PfpI_2"/>
    <property type="match status" value="1"/>
</dbReference>
<dbReference type="EMBL" id="CP087164">
    <property type="protein sequence ID" value="UGS37706.1"/>
    <property type="molecule type" value="Genomic_DNA"/>
</dbReference>
<reference evidence="2" key="1">
    <citation type="journal article" date="2022" name="Int. J. Syst. Evol. Microbiol.">
        <title>Pseudomonas aegrilactucae sp. nov. and Pseudomonas morbosilactucae sp. nov., pathogens causing bacterial rot of lettuce in Japan.</title>
        <authorList>
            <person name="Sawada H."/>
            <person name="Fujikawa T."/>
            <person name="Satou M."/>
        </authorList>
    </citation>
    <scope>NUCLEOTIDE SEQUENCE</scope>
    <source>
        <strain evidence="2">0166_1</strain>
    </source>
</reference>
<dbReference type="Gene3D" id="3.40.50.880">
    <property type="match status" value="1"/>
</dbReference>
<dbReference type="GO" id="GO:0050549">
    <property type="term" value="F:cyclohexyl-isocyanide hydratase activity"/>
    <property type="evidence" value="ECO:0007669"/>
    <property type="project" value="UniProtKB-EC"/>
</dbReference>
<accession>A0A9E6Y0I5</accession>